<gene>
    <name evidence="1" type="ORF">MILVUS5_LOCUS41037</name>
</gene>
<dbReference type="EMBL" id="CASHSV030000823">
    <property type="protein sequence ID" value="CAJ2678809.1"/>
    <property type="molecule type" value="Genomic_DNA"/>
</dbReference>
<name>A0ACB0MD73_TRIPR</name>
<evidence type="ECO:0000313" key="1">
    <source>
        <dbReference type="EMBL" id="CAJ2678809.1"/>
    </source>
</evidence>
<accession>A0ACB0MD73</accession>
<sequence>MKPHHQIGKKNPIRSLHDECHINEFKVDRSGVFVAELWCELHIDAKKYRFKLDMIFFYSFDVFDSFVVALQRELFIASS</sequence>
<keyword evidence="2" id="KW-1185">Reference proteome</keyword>
<comment type="caution">
    <text evidence="1">The sequence shown here is derived from an EMBL/GenBank/DDBJ whole genome shotgun (WGS) entry which is preliminary data.</text>
</comment>
<dbReference type="Proteomes" id="UP001177021">
    <property type="component" value="Unassembled WGS sequence"/>
</dbReference>
<reference evidence="1" key="1">
    <citation type="submission" date="2023-10" db="EMBL/GenBank/DDBJ databases">
        <authorList>
            <person name="Rodriguez Cubillos JULIANA M."/>
            <person name="De Vega J."/>
        </authorList>
    </citation>
    <scope>NUCLEOTIDE SEQUENCE</scope>
</reference>
<organism evidence="1 2">
    <name type="scientific">Trifolium pratense</name>
    <name type="common">Red clover</name>
    <dbReference type="NCBI Taxonomy" id="57577"/>
    <lineage>
        <taxon>Eukaryota</taxon>
        <taxon>Viridiplantae</taxon>
        <taxon>Streptophyta</taxon>
        <taxon>Embryophyta</taxon>
        <taxon>Tracheophyta</taxon>
        <taxon>Spermatophyta</taxon>
        <taxon>Magnoliopsida</taxon>
        <taxon>eudicotyledons</taxon>
        <taxon>Gunneridae</taxon>
        <taxon>Pentapetalae</taxon>
        <taxon>rosids</taxon>
        <taxon>fabids</taxon>
        <taxon>Fabales</taxon>
        <taxon>Fabaceae</taxon>
        <taxon>Papilionoideae</taxon>
        <taxon>50 kb inversion clade</taxon>
        <taxon>NPAAA clade</taxon>
        <taxon>Hologalegina</taxon>
        <taxon>IRL clade</taxon>
        <taxon>Trifolieae</taxon>
        <taxon>Trifolium</taxon>
    </lineage>
</organism>
<protein>
    <submittedName>
        <fullName evidence="1">Uncharacterized protein</fullName>
    </submittedName>
</protein>
<proteinExistence type="predicted"/>
<evidence type="ECO:0000313" key="2">
    <source>
        <dbReference type="Proteomes" id="UP001177021"/>
    </source>
</evidence>